<evidence type="ECO:0000313" key="1">
    <source>
        <dbReference type="EMBL" id="DAD44402.1"/>
    </source>
</evidence>
<evidence type="ECO:0000313" key="2">
    <source>
        <dbReference type="Proteomes" id="UP000607653"/>
    </source>
</evidence>
<reference evidence="1 2" key="1">
    <citation type="journal article" date="2020" name="Mol. Biol. Evol.">
        <title>Distinct Expression and Methylation Patterns for Genes with Different Fates following a Single Whole-Genome Duplication in Flowering Plants.</title>
        <authorList>
            <person name="Shi T."/>
            <person name="Rahmani R.S."/>
            <person name="Gugger P.F."/>
            <person name="Wang M."/>
            <person name="Li H."/>
            <person name="Zhang Y."/>
            <person name="Li Z."/>
            <person name="Wang Q."/>
            <person name="Van de Peer Y."/>
            <person name="Marchal K."/>
            <person name="Chen J."/>
        </authorList>
    </citation>
    <scope>NUCLEOTIDE SEQUENCE [LARGE SCALE GENOMIC DNA]</scope>
    <source>
        <tissue evidence="1">Leaf</tissue>
    </source>
</reference>
<dbReference type="Proteomes" id="UP000607653">
    <property type="component" value="Unassembled WGS sequence"/>
</dbReference>
<proteinExistence type="predicted"/>
<gene>
    <name evidence="1" type="ORF">HUJ06_002632</name>
</gene>
<dbReference type="AlphaFoldDB" id="A0A822ZGY4"/>
<comment type="caution">
    <text evidence="1">The sequence shown here is derived from an EMBL/GenBank/DDBJ whole genome shotgun (WGS) entry which is preliminary data.</text>
</comment>
<name>A0A822ZGY4_NELNU</name>
<sequence>MNPKLSLTIIADKAHRINILDTQNSRIKN</sequence>
<organism evidence="1 2">
    <name type="scientific">Nelumbo nucifera</name>
    <name type="common">Sacred lotus</name>
    <dbReference type="NCBI Taxonomy" id="4432"/>
    <lineage>
        <taxon>Eukaryota</taxon>
        <taxon>Viridiplantae</taxon>
        <taxon>Streptophyta</taxon>
        <taxon>Embryophyta</taxon>
        <taxon>Tracheophyta</taxon>
        <taxon>Spermatophyta</taxon>
        <taxon>Magnoliopsida</taxon>
        <taxon>Proteales</taxon>
        <taxon>Nelumbonaceae</taxon>
        <taxon>Nelumbo</taxon>
    </lineage>
</organism>
<keyword evidence="2" id="KW-1185">Reference proteome</keyword>
<accession>A0A822ZGY4</accession>
<protein>
    <submittedName>
        <fullName evidence="1">Uncharacterized protein</fullName>
    </submittedName>
</protein>
<dbReference type="EMBL" id="DUZY01000007">
    <property type="protein sequence ID" value="DAD44402.1"/>
    <property type="molecule type" value="Genomic_DNA"/>
</dbReference>